<dbReference type="EMBL" id="LAZR01012226">
    <property type="protein sequence ID" value="KKM27950.1"/>
    <property type="molecule type" value="Genomic_DNA"/>
</dbReference>
<accession>A0A0F9LKM2</accession>
<evidence type="ECO:0000313" key="1">
    <source>
        <dbReference type="EMBL" id="KKM27950.1"/>
    </source>
</evidence>
<feature type="non-terminal residue" evidence="1">
    <location>
        <position position="1"/>
    </location>
</feature>
<organism evidence="1">
    <name type="scientific">marine sediment metagenome</name>
    <dbReference type="NCBI Taxonomy" id="412755"/>
    <lineage>
        <taxon>unclassified sequences</taxon>
        <taxon>metagenomes</taxon>
        <taxon>ecological metagenomes</taxon>
    </lineage>
</organism>
<comment type="caution">
    <text evidence="1">The sequence shown here is derived from an EMBL/GenBank/DDBJ whole genome shotgun (WGS) entry which is preliminary data.</text>
</comment>
<sequence length="1155" mass="131737">ENGRTMEFLELYQGAMDLFAGVKDINEQVQSSKNTASNTLKLINDIKSYDTSLKWGKTTLFADLTTGDKKVSSSLRIAQNIFGLRGKVAFVIEGQIVMLYTSIQNQHGNTMTIMGDTTFNEVLDFLDYSIESDTSIKIIWESQARALYLAETHEGFGHVFDKYNYWFKNLLNLFATNQDNDYENAKLFDRLHGYINNLVFYLKSSLKLDSKGKIGTLLKSHFDEYLANDEILNQFPLDKRDAYKTFIESLYKQLTQNFESTNEDKIMEIIEDRLYLTALETIMIKSGIKDRETSITQIMNNIETLLNNPGDLFSLAGEFYFDSAPKQLFLNSMFEVILGSESFDAGSIFITRKMSHIVGYGTERKYLLEVLPNQLVKWFQSIMASFTNDDMKGISEHILDKFAFDPSKNIFGLDFSSVSFYFKKSSRFFDGGGIFDFISFIVSTAIKGSWLESITYDKEFGLVSGLANDGISALIIDVLSNIADGRSIDSLPNRIVQLIAPYAVSYKIGNKFTNSRTLFNVELILDKFFSKDSIDNLGGKLASHEVFLVKLIELVNMELDIIEQAQSVTGYNIKKYIKKIFADSDFQEKVKDLAKPKERSSATYRGSNSIFSSRHFYNQLNEKSAMKDLMNCILNPSNFNKLKTKTASGVFRLSFLFDYNPHFKTGDTIQATDFRLGGRTQILIKEGSEIAVREVKEDTKLATMGPLIVGHSLDANYEGKVILIPLSLLNKINTLNIKEGYKDSNGLIHHGIFVSDNDGIKLDSKLEFTPSTYRIRGKNWQNKLYEYTESRRDSQIIGFKSNFYAAYIFNSGDKYITGLQDTTVILEHIDSTKISLPDYDFGRSARISNQGTIYKPLDPSDYGLSKEDFFKIFYSLFSTDKSYTQLKPQFLTYAMNHFSELNGYFLSERDFLEGDKNGFSLGPDLIDINGIISELGFSEAELQNFIWKDNTGEFLTSQYLKEWLQLAYTKINNYQGTNDNINKEKAKLNAELLKSGYSELDTTVNKEESTNEEAKFAKEIFSSIQSLFGHFTVRLMLFNMIGYYKRGSTFNIKVGKFPSKNLVARFLKNHIRMISPTYQTDSPSLLTTPSRTLDWTNSFIRHIFGLSFSNAHIYLPIIGDHNLKSEKNKLQFPLGMFNFAQQRQRVPNIKSLINT</sequence>
<dbReference type="AlphaFoldDB" id="A0A0F9LKM2"/>
<name>A0A0F9LKM2_9ZZZZ</name>
<gene>
    <name evidence="1" type="ORF">LCGC14_1569580</name>
</gene>
<protein>
    <submittedName>
        <fullName evidence="1">Uncharacterized protein</fullName>
    </submittedName>
</protein>
<proteinExistence type="predicted"/>
<reference evidence="1" key="1">
    <citation type="journal article" date="2015" name="Nature">
        <title>Complex archaea that bridge the gap between prokaryotes and eukaryotes.</title>
        <authorList>
            <person name="Spang A."/>
            <person name="Saw J.H."/>
            <person name="Jorgensen S.L."/>
            <person name="Zaremba-Niedzwiedzka K."/>
            <person name="Martijn J."/>
            <person name="Lind A.E."/>
            <person name="van Eijk R."/>
            <person name="Schleper C."/>
            <person name="Guy L."/>
            <person name="Ettema T.J."/>
        </authorList>
    </citation>
    <scope>NUCLEOTIDE SEQUENCE</scope>
</reference>
<feature type="non-terminal residue" evidence="1">
    <location>
        <position position="1155"/>
    </location>
</feature>